<dbReference type="RefSeq" id="WP_179795979.1">
    <property type="nucleotide sequence ID" value="NZ_BAABHP010000027.1"/>
</dbReference>
<organism evidence="1 2">
    <name type="scientific">Actinomycetospora corticicola</name>
    <dbReference type="NCBI Taxonomy" id="663602"/>
    <lineage>
        <taxon>Bacteria</taxon>
        <taxon>Bacillati</taxon>
        <taxon>Actinomycetota</taxon>
        <taxon>Actinomycetes</taxon>
        <taxon>Pseudonocardiales</taxon>
        <taxon>Pseudonocardiaceae</taxon>
        <taxon>Actinomycetospora</taxon>
    </lineage>
</organism>
<dbReference type="Proteomes" id="UP000535890">
    <property type="component" value="Unassembled WGS sequence"/>
</dbReference>
<name>A0A7Y9DZR0_9PSEU</name>
<sequence>MTDNARLLRLRAEEASAALRAANHATFRETVTVPDVYDIVGDLDDLVRRLPQLFGFLGRSVERAPGRHFDDRGHHPATTLQAAAHALAGATGYVDLVAVQLATTQVHLGHIGLVTAED</sequence>
<evidence type="ECO:0000313" key="1">
    <source>
        <dbReference type="EMBL" id="NYD38554.1"/>
    </source>
</evidence>
<comment type="caution">
    <text evidence="1">The sequence shown here is derived from an EMBL/GenBank/DDBJ whole genome shotgun (WGS) entry which is preliminary data.</text>
</comment>
<evidence type="ECO:0000313" key="2">
    <source>
        <dbReference type="Proteomes" id="UP000535890"/>
    </source>
</evidence>
<dbReference type="EMBL" id="JACCBN010000001">
    <property type="protein sequence ID" value="NYD38554.1"/>
    <property type="molecule type" value="Genomic_DNA"/>
</dbReference>
<proteinExistence type="predicted"/>
<gene>
    <name evidence="1" type="ORF">BJ983_004656</name>
</gene>
<reference evidence="1 2" key="1">
    <citation type="submission" date="2020-07" db="EMBL/GenBank/DDBJ databases">
        <title>Sequencing the genomes of 1000 actinobacteria strains.</title>
        <authorList>
            <person name="Klenk H.-P."/>
        </authorList>
    </citation>
    <scope>NUCLEOTIDE SEQUENCE [LARGE SCALE GENOMIC DNA]</scope>
    <source>
        <strain evidence="1 2">DSM 45772</strain>
    </source>
</reference>
<keyword evidence="2" id="KW-1185">Reference proteome</keyword>
<accession>A0A7Y9DZR0</accession>
<protein>
    <submittedName>
        <fullName evidence="1">Uncharacterized protein</fullName>
    </submittedName>
</protein>
<dbReference type="AlphaFoldDB" id="A0A7Y9DZR0"/>